<comment type="subcellular location">
    <subcellularLocation>
        <location evidence="1">Cell outer membrane</location>
    </subcellularLocation>
</comment>
<keyword evidence="6" id="KW-0732">Signal</keyword>
<dbReference type="Pfam" id="PF13620">
    <property type="entry name" value="CarboxypepD_reg"/>
    <property type="match status" value="1"/>
</dbReference>
<dbReference type="Gene3D" id="3.30.1330.60">
    <property type="entry name" value="OmpA-like domain"/>
    <property type="match status" value="1"/>
</dbReference>
<evidence type="ECO:0000256" key="1">
    <source>
        <dbReference type="ARBA" id="ARBA00004442"/>
    </source>
</evidence>
<dbReference type="Pfam" id="PF00691">
    <property type="entry name" value="OmpA"/>
    <property type="match status" value="1"/>
</dbReference>
<dbReference type="PROSITE" id="PS51123">
    <property type="entry name" value="OMPA_2"/>
    <property type="match status" value="1"/>
</dbReference>
<protein>
    <submittedName>
        <fullName evidence="8">Flagellar motor protein MotB</fullName>
    </submittedName>
</protein>
<evidence type="ECO:0000256" key="4">
    <source>
        <dbReference type="PROSITE-ProRule" id="PRU00339"/>
    </source>
</evidence>
<keyword evidence="8" id="KW-0966">Cell projection</keyword>
<feature type="signal peptide" evidence="6">
    <location>
        <begin position="1"/>
        <end position="20"/>
    </location>
</feature>
<keyword evidence="3" id="KW-0998">Cell outer membrane</keyword>
<dbReference type="SUPFAM" id="SSF103088">
    <property type="entry name" value="OmpA-like"/>
    <property type="match status" value="1"/>
</dbReference>
<dbReference type="KEGG" id="fmg:HYN48_00130"/>
<feature type="repeat" description="TPR" evidence="4">
    <location>
        <begin position="57"/>
        <end position="90"/>
    </location>
</feature>
<dbReference type="InterPro" id="IPR006665">
    <property type="entry name" value="OmpA-like"/>
</dbReference>
<dbReference type="RefSeq" id="WP_108369206.1">
    <property type="nucleotide sequence ID" value="NZ_CP028811.1"/>
</dbReference>
<keyword evidence="8" id="KW-0282">Flagellum</keyword>
<dbReference type="InterPro" id="IPR050330">
    <property type="entry name" value="Bact_OuterMem_StrucFunc"/>
</dbReference>
<dbReference type="SUPFAM" id="SSF48452">
    <property type="entry name" value="TPR-like"/>
    <property type="match status" value="1"/>
</dbReference>
<dbReference type="EMBL" id="CP028811">
    <property type="protein sequence ID" value="AWA28614.1"/>
    <property type="molecule type" value="Genomic_DNA"/>
</dbReference>
<dbReference type="InterPro" id="IPR006664">
    <property type="entry name" value="OMP_bac"/>
</dbReference>
<dbReference type="AlphaFoldDB" id="A0A2S0RAM8"/>
<dbReference type="SUPFAM" id="SSF82171">
    <property type="entry name" value="DPP6 N-terminal domain-like"/>
    <property type="match status" value="1"/>
</dbReference>
<feature type="chain" id="PRO_5015465339" evidence="6">
    <location>
        <begin position="21"/>
        <end position="646"/>
    </location>
</feature>
<dbReference type="InterPro" id="IPR036737">
    <property type="entry name" value="OmpA-like_sf"/>
</dbReference>
<keyword evidence="8" id="KW-0969">Cilium</keyword>
<evidence type="ECO:0000256" key="3">
    <source>
        <dbReference type="ARBA" id="ARBA00023237"/>
    </source>
</evidence>
<evidence type="ECO:0000313" key="8">
    <source>
        <dbReference type="EMBL" id="AWA28614.1"/>
    </source>
</evidence>
<dbReference type="PRINTS" id="PR01021">
    <property type="entry name" value="OMPADOMAIN"/>
</dbReference>
<dbReference type="PROSITE" id="PS50005">
    <property type="entry name" value="TPR"/>
    <property type="match status" value="1"/>
</dbReference>
<dbReference type="Proteomes" id="UP000244193">
    <property type="component" value="Chromosome"/>
</dbReference>
<dbReference type="OrthoDB" id="9809364at2"/>
<dbReference type="Gene3D" id="1.25.40.10">
    <property type="entry name" value="Tetratricopeptide repeat domain"/>
    <property type="match status" value="1"/>
</dbReference>
<dbReference type="GO" id="GO:0009279">
    <property type="term" value="C:cell outer membrane"/>
    <property type="evidence" value="ECO:0007669"/>
    <property type="project" value="UniProtKB-SubCell"/>
</dbReference>
<keyword evidence="9" id="KW-1185">Reference proteome</keyword>
<dbReference type="Pfam" id="PF07676">
    <property type="entry name" value="PD40"/>
    <property type="match status" value="2"/>
</dbReference>
<keyword evidence="2 5" id="KW-0472">Membrane</keyword>
<proteinExistence type="predicted"/>
<dbReference type="InterPro" id="IPR008969">
    <property type="entry name" value="CarboxyPept-like_regulatory"/>
</dbReference>
<dbReference type="PANTHER" id="PTHR30329">
    <property type="entry name" value="STATOR ELEMENT OF FLAGELLAR MOTOR COMPLEX"/>
    <property type="match status" value="1"/>
</dbReference>
<dbReference type="InterPro" id="IPR011659">
    <property type="entry name" value="WD40"/>
</dbReference>
<accession>A0A2S0RAM8</accession>
<dbReference type="CDD" id="cd07185">
    <property type="entry name" value="OmpA_C-like"/>
    <property type="match status" value="1"/>
</dbReference>
<evidence type="ECO:0000259" key="7">
    <source>
        <dbReference type="PROSITE" id="PS51123"/>
    </source>
</evidence>
<dbReference type="SUPFAM" id="SSF49464">
    <property type="entry name" value="Carboxypeptidase regulatory domain-like"/>
    <property type="match status" value="1"/>
</dbReference>
<organism evidence="8 9">
    <name type="scientific">Flavobacterium magnum</name>
    <dbReference type="NCBI Taxonomy" id="2162713"/>
    <lineage>
        <taxon>Bacteria</taxon>
        <taxon>Pseudomonadati</taxon>
        <taxon>Bacteroidota</taxon>
        <taxon>Flavobacteriia</taxon>
        <taxon>Flavobacteriales</taxon>
        <taxon>Flavobacteriaceae</taxon>
        <taxon>Flavobacterium</taxon>
    </lineage>
</organism>
<evidence type="ECO:0000313" key="9">
    <source>
        <dbReference type="Proteomes" id="UP000244193"/>
    </source>
</evidence>
<dbReference type="InterPro" id="IPR019734">
    <property type="entry name" value="TPR_rpt"/>
</dbReference>
<dbReference type="PANTHER" id="PTHR30329:SF21">
    <property type="entry name" value="LIPOPROTEIN YIAD-RELATED"/>
    <property type="match status" value="1"/>
</dbReference>
<sequence length="646" mass="73439">MTAPRSKLLLLLAVFFYVHAYPQKAKLAAADKKYEQYSYIDAIAIYEQVAKKGYKSVELFEKLGNAYYFNSEFEKAAIWYNELFSLNQDVEPEYYFRFSQSLKSIGSYDRASEMMAIFSSKSANDSRAKIYVSNTDYLEKIKENSGRFNIKNAGLNSPQSDYGAAFFGDDLVFTTARDTGGPFVRKMKWSNQAFSNLYASKAKVDGSMAKPEKFTNILNSKFNEASAVFTKDQKTMYFTRNNYTDGKKGRSKDRRTLLKLYRATFDEIEWIDVEELDFNSDQFSCAHPALSPNDRVLYFASDMPGGYGQSDLYKINVYTDGTFGKPENLGPKINTEGKETFPFVSDDNELYFSSDGHPGLGGLDVFVSKITDDGEQEEVLNLGEPLNSGHDDFAFMIDSKSRNGFFSSNRPGGLGSDDIYRFTETRKITCEQVLEGYVTDEETGDFLGNAQVVLLDSNFNIIKEMYAGELGNYQFNVLCDRTYYLRASKLKHETREVDVMIPKEYGKTTVNIALGKRNLKFAKGDDVAPKLGIRMIYFDLDKSDIRPEAAVELQKVLVLMQANPKLKIDIRSHTDSRQTKKYNLRLSERRAKATMNWLIRQGIAASRLTAKGYGESQLINKCRDGVECTEAEHQQNRRSQFIVTDM</sequence>
<dbReference type="InterPro" id="IPR011990">
    <property type="entry name" value="TPR-like_helical_dom_sf"/>
</dbReference>
<name>A0A2S0RAM8_9FLAO</name>
<evidence type="ECO:0000256" key="2">
    <source>
        <dbReference type="ARBA" id="ARBA00023136"/>
    </source>
</evidence>
<dbReference type="Gene3D" id="2.60.40.1120">
    <property type="entry name" value="Carboxypeptidase-like, regulatory domain"/>
    <property type="match status" value="1"/>
</dbReference>
<evidence type="ECO:0000256" key="5">
    <source>
        <dbReference type="PROSITE-ProRule" id="PRU00473"/>
    </source>
</evidence>
<gene>
    <name evidence="8" type="ORF">HYN48_00130</name>
</gene>
<keyword evidence="4" id="KW-0802">TPR repeat</keyword>
<reference evidence="8 9" key="1">
    <citation type="submission" date="2018-04" db="EMBL/GenBank/DDBJ databases">
        <title>Genome sequencing of Flavobacterium sp. HYN0048.</title>
        <authorList>
            <person name="Yi H."/>
            <person name="Baek C."/>
        </authorList>
    </citation>
    <scope>NUCLEOTIDE SEQUENCE [LARGE SCALE GENOMIC DNA]</scope>
    <source>
        <strain evidence="8 9">HYN0048</strain>
    </source>
</reference>
<evidence type="ECO:0000256" key="6">
    <source>
        <dbReference type="SAM" id="SignalP"/>
    </source>
</evidence>
<feature type="domain" description="OmpA-like" evidence="7">
    <location>
        <begin position="524"/>
        <end position="646"/>
    </location>
</feature>